<dbReference type="AlphaFoldDB" id="A0AAD5JV93"/>
<evidence type="ECO:0000313" key="1">
    <source>
        <dbReference type="EMBL" id="KAI9201654.1"/>
    </source>
</evidence>
<accession>A0AAD5JV93</accession>
<reference evidence="1" key="1">
    <citation type="journal article" date="2022" name="Plant J.">
        <title>Strategies of tolerance reflected in two North American maple genomes.</title>
        <authorList>
            <person name="McEvoy S.L."/>
            <person name="Sezen U.U."/>
            <person name="Trouern-Trend A."/>
            <person name="McMahon S.M."/>
            <person name="Schaberg P.G."/>
            <person name="Yang J."/>
            <person name="Wegrzyn J.L."/>
            <person name="Swenson N.G."/>
        </authorList>
    </citation>
    <scope>NUCLEOTIDE SEQUENCE</scope>
    <source>
        <strain evidence="1">91603</strain>
    </source>
</reference>
<dbReference type="EMBL" id="JAJSOW010000001">
    <property type="protein sequence ID" value="KAI9201654.1"/>
    <property type="molecule type" value="Genomic_DNA"/>
</dbReference>
<evidence type="ECO:0000313" key="2">
    <source>
        <dbReference type="Proteomes" id="UP001064489"/>
    </source>
</evidence>
<keyword evidence="2" id="KW-1185">Reference proteome</keyword>
<proteinExistence type="predicted"/>
<sequence length="66" mass="7740">MNVTFYVFRIRSLNFTFTHSPHQHCQFLTLQNPSTTPFNLLSSVSPKSLSQLQRNRQNLDCRIEKA</sequence>
<name>A0AAD5JV93_ACENE</name>
<reference evidence="1" key="2">
    <citation type="submission" date="2023-02" db="EMBL/GenBank/DDBJ databases">
        <authorList>
            <person name="Swenson N.G."/>
            <person name="Wegrzyn J.L."/>
            <person name="Mcevoy S.L."/>
        </authorList>
    </citation>
    <scope>NUCLEOTIDE SEQUENCE</scope>
    <source>
        <strain evidence="1">91603</strain>
        <tissue evidence="1">Leaf</tissue>
    </source>
</reference>
<dbReference type="Proteomes" id="UP001064489">
    <property type="component" value="Chromosome 9"/>
</dbReference>
<organism evidence="1 2">
    <name type="scientific">Acer negundo</name>
    <name type="common">Box elder</name>
    <dbReference type="NCBI Taxonomy" id="4023"/>
    <lineage>
        <taxon>Eukaryota</taxon>
        <taxon>Viridiplantae</taxon>
        <taxon>Streptophyta</taxon>
        <taxon>Embryophyta</taxon>
        <taxon>Tracheophyta</taxon>
        <taxon>Spermatophyta</taxon>
        <taxon>Magnoliopsida</taxon>
        <taxon>eudicotyledons</taxon>
        <taxon>Gunneridae</taxon>
        <taxon>Pentapetalae</taxon>
        <taxon>rosids</taxon>
        <taxon>malvids</taxon>
        <taxon>Sapindales</taxon>
        <taxon>Sapindaceae</taxon>
        <taxon>Hippocastanoideae</taxon>
        <taxon>Acereae</taxon>
        <taxon>Acer</taxon>
    </lineage>
</organism>
<protein>
    <submittedName>
        <fullName evidence="1">Uncharacterized protein</fullName>
    </submittedName>
</protein>
<comment type="caution">
    <text evidence="1">The sequence shown here is derived from an EMBL/GenBank/DDBJ whole genome shotgun (WGS) entry which is preliminary data.</text>
</comment>
<gene>
    <name evidence="1" type="ORF">LWI28_026891</name>
</gene>